<feature type="coiled-coil region" evidence="1">
    <location>
        <begin position="366"/>
        <end position="393"/>
    </location>
</feature>
<reference evidence="3 4" key="1">
    <citation type="journal article" date="2011" name="J. Biotechnol.">
        <title>High-quality genome sequence of Pichia pastoris CBS7435.</title>
        <authorList>
            <person name="Kuberl A."/>
            <person name="Schneider J."/>
            <person name="Thallinger G.G."/>
            <person name="Anderl I."/>
            <person name="Wibberg D."/>
            <person name="Hajek T."/>
            <person name="Jaenicke S."/>
            <person name="Brinkrolf K."/>
            <person name="Goesmann A."/>
            <person name="Szczepanowski R."/>
            <person name="Puhler A."/>
            <person name="Schwab H."/>
            <person name="Glieder A."/>
            <person name="Pichler H."/>
        </authorList>
    </citation>
    <scope>NUCLEOTIDE SEQUENCE [LARGE SCALE GENOMIC DNA]</scope>
    <source>
        <strain evidence="4">ATCC 76273 / CBS 7435 / CECT 11047 / NRRL Y-11430 / Wegner 21-1</strain>
    </source>
</reference>
<evidence type="ECO:0000313" key="4">
    <source>
        <dbReference type="Proteomes" id="UP000006853"/>
    </source>
</evidence>
<protein>
    <submittedName>
        <fullName evidence="3">Microtubule bundling protein</fullName>
    </submittedName>
</protein>
<feature type="compositionally biased region" description="Polar residues" evidence="2">
    <location>
        <begin position="580"/>
        <end position="593"/>
    </location>
</feature>
<feature type="region of interest" description="Disordered" evidence="2">
    <location>
        <begin position="617"/>
        <end position="644"/>
    </location>
</feature>
<proteinExistence type="predicted"/>
<dbReference type="GO" id="GO:0051256">
    <property type="term" value="P:mitotic spindle midzone assembly"/>
    <property type="evidence" value="ECO:0007669"/>
    <property type="project" value="TreeGrafter"/>
</dbReference>
<feature type="region of interest" description="Disordered" evidence="2">
    <location>
        <begin position="554"/>
        <end position="593"/>
    </location>
</feature>
<dbReference type="GO" id="GO:0005737">
    <property type="term" value="C:cytoplasm"/>
    <property type="evidence" value="ECO:0007669"/>
    <property type="project" value="TreeGrafter"/>
</dbReference>
<gene>
    <name evidence="3" type="primary">ASE1</name>
    <name evidence="3" type="ordered locus">PP7435_Chr2-0967</name>
</gene>
<evidence type="ECO:0000256" key="2">
    <source>
        <dbReference type="SAM" id="MobiDB-lite"/>
    </source>
</evidence>
<organism evidence="3 4">
    <name type="scientific">Komagataella phaffii (strain ATCC 76273 / CBS 7435 / CECT 11047 / NRRL Y-11430 / Wegner 21-1)</name>
    <name type="common">Yeast</name>
    <name type="synonym">Pichia pastoris</name>
    <dbReference type="NCBI Taxonomy" id="981350"/>
    <lineage>
        <taxon>Eukaryota</taxon>
        <taxon>Fungi</taxon>
        <taxon>Dikarya</taxon>
        <taxon>Ascomycota</taxon>
        <taxon>Saccharomycotina</taxon>
        <taxon>Pichiomycetes</taxon>
        <taxon>Pichiales</taxon>
        <taxon>Pichiaceae</taxon>
        <taxon>Komagataella</taxon>
    </lineage>
</organism>
<dbReference type="AlphaFoldDB" id="F2QTC0"/>
<reference evidence="3 4" key="3">
    <citation type="journal article" date="2016" name="FEMS Yeast Res.">
        <title>Curation of the genome annotation of Pichia pastoris (Komagataella phaffii) CBS7435 from gene level to protein function.</title>
        <authorList>
            <person name="Valli M."/>
            <person name="Tatto N.E."/>
            <person name="Peymann A."/>
            <person name="Gruber C."/>
            <person name="Landes N."/>
            <person name="Ekker H."/>
            <person name="Thallinger G.G."/>
            <person name="Mattanovich D."/>
            <person name="Gasser B."/>
            <person name="Graf A.B."/>
        </authorList>
    </citation>
    <scope>GENOME REANNOTATION</scope>
    <source>
        <strain evidence="3 4">ATCC 76273 / CBS 7435 / CECT 11047 / NRRL Y-11430 / Wegner 21-1</strain>
    </source>
</reference>
<dbReference type="Gene3D" id="1.20.58.1520">
    <property type="match status" value="1"/>
</dbReference>
<evidence type="ECO:0000313" key="3">
    <source>
        <dbReference type="EMBL" id="CCA38648.1"/>
    </source>
</evidence>
<reference key="2">
    <citation type="submission" date="2011-04" db="EMBL/GenBank/DDBJ databases">
        <title>High-quality genome sequence of Pichia pastoris CBS 7435.</title>
        <authorList>
            <person name="Kueberl A."/>
            <person name="Schneider J."/>
            <person name="Thallinger G.G."/>
            <person name="Anderl I."/>
            <person name="Wibberg D."/>
            <person name="Hajek T."/>
            <person name="Jaenicke S."/>
            <person name="Brinkrolf K."/>
            <person name="Goesmann A."/>
            <person name="Szczepanowski R."/>
            <person name="Puehler A."/>
            <person name="Schwab H."/>
            <person name="Glieder A."/>
            <person name="Pichler H."/>
        </authorList>
    </citation>
    <scope>NUCLEOTIDE SEQUENCE</scope>
    <source>
        <strain>CBS 7435</strain>
    </source>
</reference>
<sequence length="704" mass="81850">MDPTNIDSFLSRLKPDLVRLKSLRESLGTDSNDCKDEQTITNTIQNLISNTETIIKQINYELNVKLKNTAKIYNIIKNCQLSNTKEFVWNSDLLTTKFILDFNKKHNEHPHEEIDLRQLLAPKKTLYDLRDKIDLVYSEILPEFLQQIQKFDSRLLIFYKLLDYLPCSKEFEEKYLSKLPSKQDTMMIQEKNGNLDMNTVDYIIEDTNFKHMSIPLLANLNFEIKALIGNATDKIKDLFQNKLSKYMSTFEVLNGYIPDDSLIQNLVSIRSTILHEKLPEVTSLLKEDLSVSSLLIIQAFFNDSTISHLLLSDFEELECNLKLVLKEKDVREKKLAELKSQCQSLWAKLDTEVDANYITEFLLSNNNIHQSSIENYQHELERLNELKLKNAAKFISILRKEIESYWNLLMYTQEEKRNECPEYFVSESTRLDEDLLNKHQLYISENLNVKVEQLKPILNNVERLKELVKEKRELEESCKDSSRLLSRDSFKILKREEQIRTRITKHIPLLLEVLKPQLENYKQEAGKSIIVDGVDVWETINELESKFFKSRIKRTPSRRLNKSAPSSSRSGDGNRRNSSTATTPTRNKVIRSNSTLGVFRTHHNTNGKLLNLKDSYKSKQPGARQGPGPLRPININVNSRGANRMGKPKHVLKVRKPQLVVSKNVNVFSSPERFKDQTPVYLSSEDELDTENKLPAWNMDLETF</sequence>
<feature type="compositionally biased region" description="Low complexity" evidence="2">
    <location>
        <begin position="566"/>
        <end position="579"/>
    </location>
</feature>
<feature type="coiled-coil region" evidence="1">
    <location>
        <begin position="457"/>
        <end position="484"/>
    </location>
</feature>
<evidence type="ECO:0000256" key="1">
    <source>
        <dbReference type="SAM" id="Coils"/>
    </source>
</evidence>
<accession>F2QTC0</accession>
<dbReference type="Pfam" id="PF03999">
    <property type="entry name" value="MAP65_ASE1"/>
    <property type="match status" value="1"/>
</dbReference>
<dbReference type="HOGENOM" id="CLU_024408_0_0_1"/>
<keyword evidence="1" id="KW-0175">Coiled coil</keyword>
<name>F2QTC0_KOMPC</name>
<dbReference type="PANTHER" id="PTHR19321">
    <property type="entry name" value="PROTEIN REGULATOR OF CYTOKINESIS 1 PRC1-RELATED"/>
    <property type="match status" value="1"/>
</dbReference>
<dbReference type="GO" id="GO:0008017">
    <property type="term" value="F:microtubule binding"/>
    <property type="evidence" value="ECO:0007669"/>
    <property type="project" value="InterPro"/>
</dbReference>
<dbReference type="InterPro" id="IPR007145">
    <property type="entry name" value="MAP65_Ase1_PRC1"/>
</dbReference>
<dbReference type="Proteomes" id="UP000006853">
    <property type="component" value="Chromosome 2"/>
</dbReference>
<dbReference type="PANTHER" id="PTHR19321:SF41">
    <property type="entry name" value="FASCETTO-RELATED"/>
    <property type="match status" value="1"/>
</dbReference>
<dbReference type="EMBL" id="FR839629">
    <property type="protein sequence ID" value="CCA38648.1"/>
    <property type="molecule type" value="Genomic_DNA"/>
</dbReference>
<keyword evidence="4" id="KW-1185">Reference proteome</keyword>
<dbReference type="GO" id="GO:1990023">
    <property type="term" value="C:mitotic spindle midzone"/>
    <property type="evidence" value="ECO:0007669"/>
    <property type="project" value="TreeGrafter"/>
</dbReference>